<reference evidence="9" key="1">
    <citation type="journal article" date="2020" name="mSystems">
        <title>Genome- and Community-Level Interaction Insights into Carbon Utilization and Element Cycling Functions of Hydrothermarchaeota in Hydrothermal Sediment.</title>
        <authorList>
            <person name="Zhou Z."/>
            <person name="Liu Y."/>
            <person name="Xu W."/>
            <person name="Pan J."/>
            <person name="Luo Z.H."/>
            <person name="Li M."/>
        </authorList>
    </citation>
    <scope>NUCLEOTIDE SEQUENCE [LARGE SCALE GENOMIC DNA]</scope>
    <source>
        <strain evidence="9">SpSt-381</strain>
    </source>
</reference>
<dbReference type="EMBL" id="DSQF01000025">
    <property type="protein sequence ID" value="HGZ44254.1"/>
    <property type="molecule type" value="Genomic_DNA"/>
</dbReference>
<keyword evidence="3 5" id="KW-0547">Nucleotide-binding</keyword>
<dbReference type="HAMAP" id="MF_00235">
    <property type="entry name" value="Adenylate_kinase_Adk"/>
    <property type="match status" value="1"/>
</dbReference>
<dbReference type="GO" id="GO:0004017">
    <property type="term" value="F:AMP kinase activity"/>
    <property type="evidence" value="ECO:0007669"/>
    <property type="project" value="UniProtKB-UniRule"/>
</dbReference>
<feature type="binding site" evidence="5">
    <location>
        <position position="36"/>
    </location>
    <ligand>
        <name>AMP</name>
        <dbReference type="ChEBI" id="CHEBI:456215"/>
    </ligand>
</feature>
<feature type="binding site" evidence="5">
    <location>
        <position position="127"/>
    </location>
    <ligand>
        <name>ATP</name>
        <dbReference type="ChEBI" id="CHEBI:30616"/>
    </ligand>
</feature>
<sequence>MRIVLLGPPGVGKGTQGRRIAAERGWALISTGEMLREAIAKGTPLGLEARRRMDAGELVPDEVMIGIVRERTAEPDAAAGFVLDGFPRTVPQADALEAILADRGQRLDAALCLTSPEAVLVERMTARRECPVCKRSYNMVSAPPRDGRHCDDHPATALVQRADDTAETVSRRLAVYREQTAPLVAYYRGRSCLREVPGHGPMDEVHRALVRALDGAAG</sequence>
<evidence type="ECO:0000256" key="5">
    <source>
        <dbReference type="HAMAP-Rule" id="MF_00235"/>
    </source>
</evidence>
<dbReference type="Pfam" id="PF05191">
    <property type="entry name" value="ADK_lid"/>
    <property type="match status" value="1"/>
</dbReference>
<feature type="binding site" evidence="5">
    <location>
        <position position="200"/>
    </location>
    <ligand>
        <name>ATP</name>
        <dbReference type="ChEBI" id="CHEBI:30616"/>
    </ligand>
</feature>
<keyword evidence="1 5" id="KW-0808">Transferase</keyword>
<evidence type="ECO:0000256" key="2">
    <source>
        <dbReference type="ARBA" id="ARBA00022727"/>
    </source>
</evidence>
<comment type="subcellular location">
    <subcellularLocation>
        <location evidence="5 7">Cytoplasm</location>
    </subcellularLocation>
</comment>
<dbReference type="Gene3D" id="3.40.50.300">
    <property type="entry name" value="P-loop containing nucleotide triphosphate hydrolases"/>
    <property type="match status" value="1"/>
</dbReference>
<dbReference type="NCBIfam" id="TIGR01351">
    <property type="entry name" value="adk"/>
    <property type="match status" value="1"/>
</dbReference>
<dbReference type="InterPro" id="IPR006259">
    <property type="entry name" value="Adenyl_kin_sub"/>
</dbReference>
<dbReference type="InterPro" id="IPR000850">
    <property type="entry name" value="Adenylat/UMP-CMP_kin"/>
</dbReference>
<feature type="domain" description="Adenylate kinase active site lid" evidence="8">
    <location>
        <begin position="127"/>
        <end position="163"/>
    </location>
</feature>
<dbReference type="AlphaFoldDB" id="A0A832I640"/>
<feature type="binding site" evidence="5">
    <location>
        <begin position="85"/>
        <end position="88"/>
    </location>
    <ligand>
        <name>AMP</name>
        <dbReference type="ChEBI" id="CHEBI:456215"/>
    </ligand>
</feature>
<protein>
    <recommendedName>
        <fullName evidence="5 7">Adenylate kinase</fullName>
        <shortName evidence="5">AK</shortName>
        <ecNumber evidence="5 7">2.7.4.3</ecNumber>
    </recommendedName>
    <alternativeName>
        <fullName evidence="5">ATP-AMP transphosphorylase</fullName>
    </alternativeName>
    <alternativeName>
        <fullName evidence="5">ATP:AMP phosphotransferase</fullName>
    </alternativeName>
    <alternativeName>
        <fullName evidence="5">Adenylate monophosphate kinase</fullName>
    </alternativeName>
</protein>
<feature type="binding site" evidence="5">
    <location>
        <begin position="10"/>
        <end position="15"/>
    </location>
    <ligand>
        <name>ATP</name>
        <dbReference type="ChEBI" id="CHEBI:30616"/>
    </ligand>
</feature>
<proteinExistence type="inferred from homology"/>
<feature type="binding site" evidence="5">
    <location>
        <begin position="136"/>
        <end position="137"/>
    </location>
    <ligand>
        <name>ATP</name>
        <dbReference type="ChEBI" id="CHEBI:30616"/>
    </ligand>
</feature>
<comment type="catalytic activity">
    <reaction evidence="5 7">
        <text>AMP + ATP = 2 ADP</text>
        <dbReference type="Rhea" id="RHEA:12973"/>
        <dbReference type="ChEBI" id="CHEBI:30616"/>
        <dbReference type="ChEBI" id="CHEBI:456215"/>
        <dbReference type="ChEBI" id="CHEBI:456216"/>
        <dbReference type="EC" id="2.7.4.3"/>
    </reaction>
</comment>
<comment type="subunit">
    <text evidence="5 7">Monomer.</text>
</comment>
<comment type="caution">
    <text evidence="9">The sequence shown here is derived from an EMBL/GenBank/DDBJ whole genome shotgun (WGS) entry which is preliminary data.</text>
</comment>
<comment type="similarity">
    <text evidence="5 6">Belongs to the adenylate kinase family.</text>
</comment>
<keyword evidence="5" id="KW-0963">Cytoplasm</keyword>
<dbReference type="CDD" id="cd01428">
    <property type="entry name" value="ADK"/>
    <property type="match status" value="1"/>
</dbReference>
<dbReference type="Pfam" id="PF00406">
    <property type="entry name" value="ADK"/>
    <property type="match status" value="1"/>
</dbReference>
<dbReference type="NCBIfam" id="NF001381">
    <property type="entry name" value="PRK00279.1-3"/>
    <property type="match status" value="1"/>
</dbReference>
<dbReference type="PANTHER" id="PTHR23359">
    <property type="entry name" value="NUCLEOTIDE KINASE"/>
    <property type="match status" value="1"/>
</dbReference>
<evidence type="ECO:0000256" key="3">
    <source>
        <dbReference type="ARBA" id="ARBA00022741"/>
    </source>
</evidence>
<gene>
    <name evidence="5" type="primary">adk</name>
    <name evidence="9" type="ORF">ENR23_12720</name>
</gene>
<feature type="binding site" evidence="5">
    <location>
        <position position="172"/>
    </location>
    <ligand>
        <name>AMP</name>
        <dbReference type="ChEBI" id="CHEBI:456215"/>
    </ligand>
</feature>
<dbReference type="FunFam" id="3.40.50.300:FF:000106">
    <property type="entry name" value="Adenylate kinase mitochondrial"/>
    <property type="match status" value="1"/>
</dbReference>
<keyword evidence="2 5" id="KW-0545">Nucleotide biosynthesis</keyword>
<dbReference type="NCBIfam" id="NF001380">
    <property type="entry name" value="PRK00279.1-2"/>
    <property type="match status" value="1"/>
</dbReference>
<feature type="binding site" evidence="5">
    <location>
        <position position="31"/>
    </location>
    <ligand>
        <name>AMP</name>
        <dbReference type="ChEBI" id="CHEBI:456215"/>
    </ligand>
</feature>
<comment type="pathway">
    <text evidence="5">Purine metabolism; AMP biosynthesis via salvage pathway; AMP from ADP: step 1/1.</text>
</comment>
<dbReference type="NCBIfam" id="NF011100">
    <property type="entry name" value="PRK14527.1"/>
    <property type="match status" value="1"/>
</dbReference>
<evidence type="ECO:0000256" key="4">
    <source>
        <dbReference type="ARBA" id="ARBA00022777"/>
    </source>
</evidence>
<dbReference type="UniPathway" id="UPA00588">
    <property type="reaction ID" value="UER00649"/>
</dbReference>
<dbReference type="InterPro" id="IPR027417">
    <property type="entry name" value="P-loop_NTPase"/>
</dbReference>
<evidence type="ECO:0000256" key="7">
    <source>
        <dbReference type="RuleBase" id="RU003331"/>
    </source>
</evidence>
<comment type="caution">
    <text evidence="5">Lacks conserved residue(s) required for the propagation of feature annotation.</text>
</comment>
<dbReference type="EC" id="2.7.4.3" evidence="5 7"/>
<evidence type="ECO:0000256" key="1">
    <source>
        <dbReference type="ARBA" id="ARBA00022679"/>
    </source>
</evidence>
<dbReference type="InterPro" id="IPR036193">
    <property type="entry name" value="ADK_active_lid_dom_sf"/>
</dbReference>
<feature type="region of interest" description="NMP" evidence="5">
    <location>
        <begin position="30"/>
        <end position="59"/>
    </location>
</feature>
<keyword evidence="4 5" id="KW-0418">Kinase</keyword>
<dbReference type="PRINTS" id="PR00094">
    <property type="entry name" value="ADENYLTKNASE"/>
</dbReference>
<dbReference type="GO" id="GO:0044209">
    <property type="term" value="P:AMP salvage"/>
    <property type="evidence" value="ECO:0007669"/>
    <property type="project" value="UniProtKB-UniRule"/>
</dbReference>
<feature type="binding site" evidence="5">
    <location>
        <begin position="57"/>
        <end position="59"/>
    </location>
    <ligand>
        <name>AMP</name>
        <dbReference type="ChEBI" id="CHEBI:456215"/>
    </ligand>
</feature>
<dbReference type="PROSITE" id="PS00113">
    <property type="entry name" value="ADENYLATE_KINASE"/>
    <property type="match status" value="1"/>
</dbReference>
<dbReference type="SUPFAM" id="SSF52540">
    <property type="entry name" value="P-loop containing nucleoside triphosphate hydrolases"/>
    <property type="match status" value="1"/>
</dbReference>
<dbReference type="SUPFAM" id="SSF57774">
    <property type="entry name" value="Microbial and mitochondrial ADK, insert 'zinc finger' domain"/>
    <property type="match status" value="1"/>
</dbReference>
<accession>A0A832I640</accession>
<dbReference type="GO" id="GO:0005524">
    <property type="term" value="F:ATP binding"/>
    <property type="evidence" value="ECO:0007669"/>
    <property type="project" value="UniProtKB-UniRule"/>
</dbReference>
<feature type="binding site" evidence="5">
    <location>
        <position position="92"/>
    </location>
    <ligand>
        <name>AMP</name>
        <dbReference type="ChEBI" id="CHEBI:456215"/>
    </ligand>
</feature>
<dbReference type="GO" id="GO:0005737">
    <property type="term" value="C:cytoplasm"/>
    <property type="evidence" value="ECO:0007669"/>
    <property type="project" value="UniProtKB-SubCell"/>
</dbReference>
<organism evidence="9">
    <name type="scientific">Eiseniibacteriota bacterium</name>
    <dbReference type="NCBI Taxonomy" id="2212470"/>
    <lineage>
        <taxon>Bacteria</taxon>
        <taxon>Candidatus Eiseniibacteriota</taxon>
    </lineage>
</organism>
<keyword evidence="5 7" id="KW-0067">ATP-binding</keyword>
<feature type="binding site" evidence="5">
    <location>
        <position position="161"/>
    </location>
    <ligand>
        <name>AMP</name>
        <dbReference type="ChEBI" id="CHEBI:456215"/>
    </ligand>
</feature>
<name>A0A832I640_UNCEI</name>
<evidence type="ECO:0000259" key="8">
    <source>
        <dbReference type="Pfam" id="PF05191"/>
    </source>
</evidence>
<dbReference type="InterPro" id="IPR007862">
    <property type="entry name" value="Adenylate_kinase_lid-dom"/>
</dbReference>
<dbReference type="InterPro" id="IPR033690">
    <property type="entry name" value="Adenylat_kinase_CS"/>
</dbReference>
<evidence type="ECO:0000313" key="9">
    <source>
        <dbReference type="EMBL" id="HGZ44254.1"/>
    </source>
</evidence>
<evidence type="ECO:0000256" key="6">
    <source>
        <dbReference type="RuleBase" id="RU003330"/>
    </source>
</evidence>
<comment type="domain">
    <text evidence="5">Consists of three domains, a large central CORE domain and two small peripheral domains, NMPbind and LID, which undergo movements during catalysis. The LID domain closes over the site of phosphoryl transfer upon ATP binding. Assembling and dissambling the active center during each catalytic cycle provides an effective means to prevent ATP hydrolysis.</text>
</comment>
<comment type="function">
    <text evidence="5">Catalyzes the reversible transfer of the terminal phosphate group between ATP and AMP. Plays an important role in cellular energy homeostasis and in adenine nucleotide metabolism.</text>
</comment>